<reference evidence="2 3" key="1">
    <citation type="submission" date="2019-05" db="EMBL/GenBank/DDBJ databases">
        <title>Erythrobacter marisflavi sp. nov., isolated from isolated from water of an estuary environment.</title>
        <authorList>
            <person name="Yoon J.-H."/>
        </authorList>
    </citation>
    <scope>NUCLEOTIDE SEQUENCE [LARGE SCALE GENOMIC DNA]</scope>
    <source>
        <strain evidence="2 3">KEM-5</strain>
    </source>
</reference>
<protein>
    <submittedName>
        <fullName evidence="2">Uncharacterized protein</fullName>
    </submittedName>
</protein>
<comment type="caution">
    <text evidence="2">The sequence shown here is derived from an EMBL/GenBank/DDBJ whole genome shotgun (WGS) entry which is preliminary data.</text>
</comment>
<evidence type="ECO:0000256" key="1">
    <source>
        <dbReference type="SAM" id="MobiDB-lite"/>
    </source>
</evidence>
<accession>A0A5S3P545</accession>
<gene>
    <name evidence="2" type="ORF">FEV51_06935</name>
</gene>
<sequence length="109" mass="11087">MAAIVFSALGRGGEMRNAEDDFQAGLTSTTAPTAAMPPAVHAKIKTAPAARQQDLSAWYAESAIGSVDPAPKDPTPPAPQGATTAPVDDSHLINDTAPLVDTAPLGQEP</sequence>
<feature type="region of interest" description="Disordered" evidence="1">
    <location>
        <begin position="61"/>
        <end position="109"/>
    </location>
</feature>
<dbReference type="EMBL" id="VCAO01000003">
    <property type="protein sequence ID" value="TMM48036.1"/>
    <property type="molecule type" value="Genomic_DNA"/>
</dbReference>
<name>A0A5S3P545_9SPHN</name>
<evidence type="ECO:0000313" key="3">
    <source>
        <dbReference type="Proteomes" id="UP000309668"/>
    </source>
</evidence>
<dbReference type="Proteomes" id="UP000309668">
    <property type="component" value="Unassembled WGS sequence"/>
</dbReference>
<organism evidence="2 3">
    <name type="scientific">Qipengyuania marisflavi</name>
    <dbReference type="NCBI Taxonomy" id="2486356"/>
    <lineage>
        <taxon>Bacteria</taxon>
        <taxon>Pseudomonadati</taxon>
        <taxon>Pseudomonadota</taxon>
        <taxon>Alphaproteobacteria</taxon>
        <taxon>Sphingomonadales</taxon>
        <taxon>Erythrobacteraceae</taxon>
        <taxon>Qipengyuania</taxon>
    </lineage>
</organism>
<keyword evidence="3" id="KW-1185">Reference proteome</keyword>
<dbReference type="AlphaFoldDB" id="A0A5S3P545"/>
<proteinExistence type="predicted"/>
<evidence type="ECO:0000313" key="2">
    <source>
        <dbReference type="EMBL" id="TMM48036.1"/>
    </source>
</evidence>